<proteinExistence type="predicted"/>
<name>A0A2S0M9F9_MEGEL</name>
<dbReference type="Proteomes" id="UP000238358">
    <property type="component" value="Chromosome"/>
</dbReference>
<evidence type="ECO:0000313" key="1">
    <source>
        <dbReference type="EMBL" id="AVO28067.1"/>
    </source>
</evidence>
<protein>
    <submittedName>
        <fullName evidence="1">Uncharacterized protein</fullName>
    </submittedName>
</protein>
<gene>
    <name evidence="1" type="ORF">C6Y28_10755</name>
</gene>
<reference evidence="1 2" key="1">
    <citation type="journal article" date="2018" name="Genome Announc.">
        <title>Complete genomes of two Megasphaera elsdenii strains, NCIMB 702410 and ATCC 25940.</title>
        <authorList>
            <person name="Hatmaker E.A."/>
            <person name="O'Dell K."/>
            <person name="Riley L.A."/>
            <person name="Klingeman D.M."/>
            <person name="Guss A.M."/>
        </authorList>
    </citation>
    <scope>NUCLEOTIDE SEQUENCE [LARGE SCALE GENOMIC DNA]</scope>
    <source>
        <strain evidence="1 2">NCIMB702410</strain>
    </source>
</reference>
<evidence type="ECO:0000313" key="2">
    <source>
        <dbReference type="Proteomes" id="UP000238358"/>
    </source>
</evidence>
<organism evidence="1 2">
    <name type="scientific">Megasphaera elsdenii</name>
    <dbReference type="NCBI Taxonomy" id="907"/>
    <lineage>
        <taxon>Bacteria</taxon>
        <taxon>Bacillati</taxon>
        <taxon>Bacillota</taxon>
        <taxon>Negativicutes</taxon>
        <taxon>Veillonellales</taxon>
        <taxon>Veillonellaceae</taxon>
        <taxon>Megasphaera</taxon>
    </lineage>
</organism>
<dbReference type="AlphaFoldDB" id="A0A2S0M9F9"/>
<accession>A0A2S0M9F9</accession>
<dbReference type="EMBL" id="CP027569">
    <property type="protein sequence ID" value="AVO28067.1"/>
    <property type="molecule type" value="Genomic_DNA"/>
</dbReference>
<sequence length="85" mass="9202">MPLILRISKNDKKIRPVLMVSALTGSEKQVRWAESIRREKMAAPVNGWPVIQANRQINAWPGTAVMPARPGGLTTATNGPSGQPS</sequence>